<name>Q16Q06_AEDAE</name>
<dbReference type="OrthoDB" id="7847314at2759"/>
<dbReference type="GO" id="GO:0005615">
    <property type="term" value="C:extracellular space"/>
    <property type="evidence" value="ECO:0007669"/>
    <property type="project" value="TreeGrafter"/>
</dbReference>
<keyword evidence="3 6" id="KW-0732">Signal</keyword>
<dbReference type="SUPFAM" id="SSF56436">
    <property type="entry name" value="C-type lectin-like"/>
    <property type="match status" value="1"/>
</dbReference>
<evidence type="ECO:0000256" key="5">
    <source>
        <dbReference type="ARBA" id="ARBA00023157"/>
    </source>
</evidence>
<gene>
    <name evidence="8" type="primary">CTLMA12</name>
    <name evidence="8" type="ORF">AaeL_AAEL011455</name>
</gene>
<dbReference type="GO" id="GO:0008083">
    <property type="term" value="F:growth factor activity"/>
    <property type="evidence" value="ECO:0007669"/>
    <property type="project" value="TreeGrafter"/>
</dbReference>
<evidence type="ECO:0000256" key="3">
    <source>
        <dbReference type="ARBA" id="ARBA00022729"/>
    </source>
</evidence>
<dbReference type="InterPro" id="IPR018378">
    <property type="entry name" value="C-type_lectin_CS"/>
</dbReference>
<dbReference type="PhylomeDB" id="Q16Q06"/>
<keyword evidence="4" id="KW-0430">Lectin</keyword>
<dbReference type="SMART" id="SM00034">
    <property type="entry name" value="CLECT"/>
    <property type="match status" value="1"/>
</dbReference>
<dbReference type="InterPro" id="IPR016186">
    <property type="entry name" value="C-type_lectin-like/link_sf"/>
</dbReference>
<dbReference type="PROSITE" id="PS00615">
    <property type="entry name" value="C_TYPE_LECTIN_1"/>
    <property type="match status" value="1"/>
</dbReference>
<reference evidence="8" key="1">
    <citation type="submission" date="2005-10" db="EMBL/GenBank/DDBJ databases">
        <authorList>
            <person name="Loftus B.J."/>
            <person name="Nene V.M."/>
            <person name="Hannick L.I."/>
            <person name="Bidwell S."/>
            <person name="Haas B."/>
            <person name="Amedeo P."/>
            <person name="Orvis J."/>
            <person name="Wortman J.R."/>
            <person name="White O.R."/>
            <person name="Salzberg S."/>
            <person name="Shumway M."/>
            <person name="Koo H."/>
            <person name="Zhao Y."/>
            <person name="Holmes M."/>
            <person name="Miller J."/>
            <person name="Schatz M."/>
            <person name="Pop M."/>
            <person name="Pai G."/>
            <person name="Utterback T."/>
            <person name="Rogers Y.-H."/>
            <person name="Kravitz S."/>
            <person name="Fraser C.M."/>
        </authorList>
    </citation>
    <scope>NUCLEOTIDE SEQUENCE</scope>
    <source>
        <strain evidence="8">Liverpool</strain>
    </source>
</reference>
<dbReference type="Pfam" id="PF00059">
    <property type="entry name" value="Lectin_C"/>
    <property type="match status" value="1"/>
</dbReference>
<dbReference type="EMBL" id="CH477766">
    <property type="protein sequence ID" value="EAT36470.1"/>
    <property type="molecule type" value="Genomic_DNA"/>
</dbReference>
<dbReference type="eggNOG" id="KOG4297">
    <property type="taxonomic scope" value="Eukaryota"/>
</dbReference>
<dbReference type="KEGG" id="aag:5574858"/>
<evidence type="ECO:0000256" key="2">
    <source>
        <dbReference type="ARBA" id="ARBA00022525"/>
    </source>
</evidence>
<dbReference type="AlphaFoldDB" id="Q16Q06"/>
<dbReference type="InterPro" id="IPR001304">
    <property type="entry name" value="C-type_lectin-like"/>
</dbReference>
<evidence type="ECO:0000256" key="6">
    <source>
        <dbReference type="SAM" id="SignalP"/>
    </source>
</evidence>
<reference evidence="8" key="2">
    <citation type="journal article" date="2007" name="Science">
        <title>Genome sequence of Aedes aegypti, a major arbovirus vector.</title>
        <authorList>
            <person name="Nene V."/>
            <person name="Wortman J.R."/>
            <person name="Lawson D."/>
            <person name="Haas B."/>
            <person name="Kodira C."/>
            <person name="Tu Z.J."/>
            <person name="Loftus B."/>
            <person name="Xi Z."/>
            <person name="Megy K."/>
            <person name="Grabherr M."/>
            <person name="Ren Q."/>
            <person name="Zdobnov E.M."/>
            <person name="Lobo N.F."/>
            <person name="Campbell K.S."/>
            <person name="Brown S.E."/>
            <person name="Bonaldo M.F."/>
            <person name="Zhu J."/>
            <person name="Sinkins S.P."/>
            <person name="Hogenkamp D.G."/>
            <person name="Amedeo P."/>
            <person name="Arensburger P."/>
            <person name="Atkinson P.W."/>
            <person name="Bidwell S."/>
            <person name="Biedler J."/>
            <person name="Birney E."/>
            <person name="Bruggner R.V."/>
            <person name="Costas J."/>
            <person name="Coy M.R."/>
            <person name="Crabtree J."/>
            <person name="Crawford M."/>
            <person name="Debruyn B."/>
            <person name="Decaprio D."/>
            <person name="Eiglmeier K."/>
            <person name="Eisenstadt E."/>
            <person name="El-Dorry H."/>
            <person name="Gelbart W.M."/>
            <person name="Gomes S.L."/>
            <person name="Hammond M."/>
            <person name="Hannick L.I."/>
            <person name="Hogan J.R."/>
            <person name="Holmes M.H."/>
            <person name="Jaffe D."/>
            <person name="Johnston J.S."/>
            <person name="Kennedy R.C."/>
            <person name="Koo H."/>
            <person name="Kravitz S."/>
            <person name="Kriventseva E.V."/>
            <person name="Kulp D."/>
            <person name="Labutti K."/>
            <person name="Lee E."/>
            <person name="Li S."/>
            <person name="Lovin D.D."/>
            <person name="Mao C."/>
            <person name="Mauceli E."/>
            <person name="Menck C.F."/>
            <person name="Miller J.R."/>
            <person name="Montgomery P."/>
            <person name="Mori A."/>
            <person name="Nascimento A.L."/>
            <person name="Naveira H.F."/>
            <person name="Nusbaum C."/>
            <person name="O'leary S."/>
            <person name="Orvis J."/>
            <person name="Pertea M."/>
            <person name="Quesneville H."/>
            <person name="Reidenbach K.R."/>
            <person name="Rogers Y.H."/>
            <person name="Roth C.W."/>
            <person name="Schneider J.R."/>
            <person name="Schatz M."/>
            <person name="Shumway M."/>
            <person name="Stanke M."/>
            <person name="Stinson E.O."/>
            <person name="Tubio J.M."/>
            <person name="Vanzee J.P."/>
            <person name="Verjovski-Almeida S."/>
            <person name="Werner D."/>
            <person name="White O."/>
            <person name="Wyder S."/>
            <person name="Zeng Q."/>
            <person name="Zhao Q."/>
            <person name="Zhao Y."/>
            <person name="Hill C.A."/>
            <person name="Raikhel A.S."/>
            <person name="Soares M.B."/>
            <person name="Knudson D.L."/>
            <person name="Lee N.H."/>
            <person name="Galagan J."/>
            <person name="Salzberg S.L."/>
            <person name="Paulsen I.T."/>
            <person name="Dimopoulos G."/>
            <person name="Collins F.H."/>
            <person name="Birren B."/>
            <person name="Fraser-Liggett C.M."/>
            <person name="Severson D.W."/>
        </authorList>
    </citation>
    <scope>NUCLEOTIDE SEQUENCE [LARGE SCALE GENOMIC DNA]</scope>
    <source>
        <strain evidence="8">Liverpool</strain>
    </source>
</reference>
<protein>
    <submittedName>
        <fullName evidence="8">AAEL011455-PA</fullName>
    </submittedName>
</protein>
<comment type="subcellular location">
    <subcellularLocation>
        <location evidence="1">Secreted</location>
    </subcellularLocation>
</comment>
<dbReference type="VEuPathDB" id="VectorBase:AAEL011455"/>
<dbReference type="Proteomes" id="UP000682892">
    <property type="component" value="Chromosome 2"/>
</dbReference>
<dbReference type="PANTHER" id="PTHR22799">
    <property type="entry name" value="TETRANECTIN-RELATED"/>
    <property type="match status" value="1"/>
</dbReference>
<dbReference type="GeneID" id="5574858"/>
<dbReference type="OMA" id="CEENDRM"/>
<dbReference type="PaxDb" id="7159-AAEL011455-PA"/>
<dbReference type="CDD" id="cd00037">
    <property type="entry name" value="CLECT"/>
    <property type="match status" value="1"/>
</dbReference>
<accession>Q16Q06</accession>
<feature type="chain" id="PRO_5030175152" evidence="6">
    <location>
        <begin position="26"/>
        <end position="154"/>
    </location>
</feature>
<dbReference type="Gene3D" id="3.10.100.10">
    <property type="entry name" value="Mannose-Binding Protein A, subunit A"/>
    <property type="match status" value="1"/>
</dbReference>
<sequence>MHFAFQFNNMRVLVLLLFVVQLINGDRRFFIPSLKANWYKAVEFCTTLDKRLASIENQAKSDAIAQYVRESDKFANVSRLWIGASDLAEEGVFTWLHNEQLLTYTLWNENEPNNNDKKEHCVELTYHTGKWFWNDMECAYDTYFICEEIERQCL</sequence>
<dbReference type="InterPro" id="IPR051663">
    <property type="entry name" value="CLec_Tetranectin-domain"/>
</dbReference>
<evidence type="ECO:0000256" key="4">
    <source>
        <dbReference type="ARBA" id="ARBA00022734"/>
    </source>
</evidence>
<feature type="signal peptide" evidence="6">
    <location>
        <begin position="1"/>
        <end position="25"/>
    </location>
</feature>
<dbReference type="InterPro" id="IPR016187">
    <property type="entry name" value="CTDL_fold"/>
</dbReference>
<keyword evidence="5" id="KW-1015">Disulfide bond</keyword>
<evidence type="ECO:0000256" key="1">
    <source>
        <dbReference type="ARBA" id="ARBA00004613"/>
    </source>
</evidence>
<evidence type="ECO:0000313" key="8">
    <source>
        <dbReference type="EMBL" id="EAT36470.1"/>
    </source>
</evidence>
<proteinExistence type="predicted"/>
<dbReference type="PANTHER" id="PTHR22799:SF1">
    <property type="entry name" value="C-TYPE LECTIN DOMAIN FAMILY 11 MEMBER A"/>
    <property type="match status" value="1"/>
</dbReference>
<keyword evidence="2" id="KW-0964">Secreted</keyword>
<evidence type="ECO:0000259" key="7">
    <source>
        <dbReference type="PROSITE" id="PS50041"/>
    </source>
</evidence>
<feature type="domain" description="C-type lectin" evidence="7">
    <location>
        <begin position="24"/>
        <end position="147"/>
    </location>
</feature>
<dbReference type="SMR" id="Q16Q06"/>
<reference evidence="8" key="3">
    <citation type="submission" date="2012-09" db="EMBL/GenBank/DDBJ databases">
        <authorList>
            <consortium name="VectorBase"/>
        </authorList>
    </citation>
    <scope>NUCLEOTIDE SEQUENCE</scope>
    <source>
        <strain evidence="8">Liverpool</strain>
    </source>
</reference>
<dbReference type="PROSITE" id="PS50041">
    <property type="entry name" value="C_TYPE_LECTIN_2"/>
    <property type="match status" value="1"/>
</dbReference>
<organism evidence="8 9">
    <name type="scientific">Aedes aegypti</name>
    <name type="common">Yellowfever mosquito</name>
    <name type="synonym">Culex aegypti</name>
    <dbReference type="NCBI Taxonomy" id="7159"/>
    <lineage>
        <taxon>Eukaryota</taxon>
        <taxon>Metazoa</taxon>
        <taxon>Ecdysozoa</taxon>
        <taxon>Arthropoda</taxon>
        <taxon>Hexapoda</taxon>
        <taxon>Insecta</taxon>
        <taxon>Pterygota</taxon>
        <taxon>Neoptera</taxon>
        <taxon>Endopterygota</taxon>
        <taxon>Diptera</taxon>
        <taxon>Nematocera</taxon>
        <taxon>Culicoidea</taxon>
        <taxon>Culicidae</taxon>
        <taxon>Culicinae</taxon>
        <taxon>Aedini</taxon>
        <taxon>Aedes</taxon>
        <taxon>Stegomyia</taxon>
    </lineage>
</organism>
<dbReference type="GO" id="GO:0030246">
    <property type="term" value="F:carbohydrate binding"/>
    <property type="evidence" value="ECO:0007669"/>
    <property type="project" value="UniProtKB-KW"/>
</dbReference>
<evidence type="ECO:0000313" key="9">
    <source>
        <dbReference type="Proteomes" id="UP000682892"/>
    </source>
</evidence>
<dbReference type="HOGENOM" id="CLU_049894_10_0_1"/>